<dbReference type="Pfam" id="PF23559">
    <property type="entry name" value="WHD_DRP"/>
    <property type="match status" value="1"/>
</dbReference>
<dbReference type="Gene3D" id="1.10.8.430">
    <property type="entry name" value="Helical domain of apoptotic protease-activating factors"/>
    <property type="match status" value="1"/>
</dbReference>
<dbReference type="InterPro" id="IPR041118">
    <property type="entry name" value="Rx_N"/>
</dbReference>
<dbReference type="InterPro" id="IPR036388">
    <property type="entry name" value="WH-like_DNA-bd_sf"/>
</dbReference>
<evidence type="ECO:0000259" key="4">
    <source>
        <dbReference type="Pfam" id="PF00931"/>
    </source>
</evidence>
<dbReference type="SUPFAM" id="SSF52058">
    <property type="entry name" value="L domain-like"/>
    <property type="match status" value="1"/>
</dbReference>
<dbReference type="Pfam" id="PF23598">
    <property type="entry name" value="LRR_14"/>
    <property type="match status" value="1"/>
</dbReference>
<dbReference type="Gene3D" id="3.40.50.300">
    <property type="entry name" value="P-loop containing nucleotide triphosphate hydrolases"/>
    <property type="match status" value="1"/>
</dbReference>
<name>A0ABR2B9C6_9ROSI</name>
<sequence>MAWSAVASAVTTIGKLLTEEAIYLWGVEEQVDRLLPDLKWMQNFLTDAEAGQASDGTFHLQASEIRDLAYDAEDVVETFALKILSRRKPGFTNCIKRSSCILHELWMLHQTRSEIDKIIAKSNDLVRRLNAYRPNKARGGGEGPSCSTSTELQEQRRPYPHILDENIVGLDDDIEKLVAILENEGSEYRVVSICGTGGLGKTTLAKKIYQHRKIAAHFKRLAFVYVSQLCQKRRVWEDILSKLTSTEERGSKQSDEEIAEKLFKFMDENKCLVILDDIWSDQAWNSLKPAFSLQRNSKSRILLTSRNKEIVSHAADGRCCLYELQLLSNEESWELFEKIASPPTNIPEFKTLGNEMVECCGRLPLAIIALGGILAKKNNSLTGWREVSRNVKSFLREDKKMRVEDVLALSYDDLPPRSKSCFVYLSYFPEDYEIETQRLIQLLVAEGIVPLEKEGENMAEDVAEGCLQELAERCMIQVREIDHATLEVKTFQMHDLMRELCLSRAKMDNFVFIVDNYNESNASSLSTIRKVRRVSIHKPVGTQYIRCPKLRSLSFFKTSFPKARAIFINLKFLRVLNFEGVYGNLDYELMSNIGNLIHLRFLNLRELKGSKLPSSLGKLRCLLTLDLRLDVEYIVYVPDVIWKMEQLRHLYLPYQCDDKTKLKLGTLRNLRTLVNFNTKNCYLKDLINMINLRQLEIRGSFEIEGFNEENLGNNPPIIEDLEQWKVDEGAMPCLPRLEIANCVRLHRLPDG</sequence>
<evidence type="ECO:0000259" key="7">
    <source>
        <dbReference type="Pfam" id="PF23598"/>
    </source>
</evidence>
<dbReference type="InterPro" id="IPR027417">
    <property type="entry name" value="P-loop_NTPase"/>
</dbReference>
<evidence type="ECO:0000256" key="1">
    <source>
        <dbReference type="ARBA" id="ARBA00022737"/>
    </source>
</evidence>
<dbReference type="InterPro" id="IPR055414">
    <property type="entry name" value="LRR_R13L4/SHOC2-like"/>
</dbReference>
<dbReference type="EMBL" id="JBBPBM010000148">
    <property type="protein sequence ID" value="KAK8503600.1"/>
    <property type="molecule type" value="Genomic_DNA"/>
</dbReference>
<dbReference type="PRINTS" id="PR00364">
    <property type="entry name" value="DISEASERSIST"/>
</dbReference>
<dbReference type="InterPro" id="IPR058922">
    <property type="entry name" value="WHD_DRP"/>
</dbReference>
<feature type="domain" description="NB-ARC" evidence="4">
    <location>
        <begin position="171"/>
        <end position="341"/>
    </location>
</feature>
<dbReference type="Proteomes" id="UP001472677">
    <property type="component" value="Unassembled WGS sequence"/>
</dbReference>
<dbReference type="Gene3D" id="1.10.10.10">
    <property type="entry name" value="Winged helix-like DNA-binding domain superfamily/Winged helix DNA-binding domain"/>
    <property type="match status" value="1"/>
</dbReference>
<evidence type="ECO:0000313" key="8">
    <source>
        <dbReference type="EMBL" id="KAK8503600.1"/>
    </source>
</evidence>
<dbReference type="InterPro" id="IPR044974">
    <property type="entry name" value="Disease_R_plants"/>
</dbReference>
<evidence type="ECO:0000256" key="3">
    <source>
        <dbReference type="ARBA" id="ARBA00022821"/>
    </source>
</evidence>
<proteinExistence type="predicted"/>
<dbReference type="PANTHER" id="PTHR23155:SF1185">
    <property type="entry name" value="DISEASE RESISTANCE RPP8-LIKE PROTEIN 3-RELATED"/>
    <property type="match status" value="1"/>
</dbReference>
<dbReference type="InterPro" id="IPR042197">
    <property type="entry name" value="Apaf_helical"/>
</dbReference>
<gene>
    <name evidence="8" type="ORF">V6N12_024772</name>
</gene>
<keyword evidence="1" id="KW-0677">Repeat</keyword>
<dbReference type="Gene3D" id="1.20.5.4130">
    <property type="match status" value="1"/>
</dbReference>
<comment type="caution">
    <text evidence="8">The sequence shown here is derived from an EMBL/GenBank/DDBJ whole genome shotgun (WGS) entry which is preliminary data.</text>
</comment>
<accession>A0ABR2B9C6</accession>
<evidence type="ECO:0000256" key="2">
    <source>
        <dbReference type="ARBA" id="ARBA00022741"/>
    </source>
</evidence>
<dbReference type="InterPro" id="IPR038005">
    <property type="entry name" value="RX-like_CC"/>
</dbReference>
<dbReference type="SUPFAM" id="SSF52540">
    <property type="entry name" value="P-loop containing nucleoside triphosphate hydrolases"/>
    <property type="match status" value="1"/>
</dbReference>
<dbReference type="Pfam" id="PF00931">
    <property type="entry name" value="NB-ARC"/>
    <property type="match status" value="1"/>
</dbReference>
<dbReference type="Pfam" id="PF18052">
    <property type="entry name" value="Rx_N"/>
    <property type="match status" value="1"/>
</dbReference>
<feature type="domain" description="Disease resistance N-terminal" evidence="5">
    <location>
        <begin position="5"/>
        <end position="88"/>
    </location>
</feature>
<evidence type="ECO:0000313" key="9">
    <source>
        <dbReference type="Proteomes" id="UP001472677"/>
    </source>
</evidence>
<protein>
    <submittedName>
        <fullName evidence="8">Uncharacterized protein</fullName>
    </submittedName>
</protein>
<reference evidence="8 9" key="1">
    <citation type="journal article" date="2024" name="G3 (Bethesda)">
        <title>Genome assembly of Hibiscus sabdariffa L. provides insights into metabolisms of medicinal natural products.</title>
        <authorList>
            <person name="Kim T."/>
        </authorList>
    </citation>
    <scope>NUCLEOTIDE SEQUENCE [LARGE SCALE GENOMIC DNA]</scope>
    <source>
        <strain evidence="8">TK-2024</strain>
        <tissue evidence="8">Old leaves</tissue>
    </source>
</reference>
<dbReference type="PANTHER" id="PTHR23155">
    <property type="entry name" value="DISEASE RESISTANCE PROTEIN RP"/>
    <property type="match status" value="1"/>
</dbReference>
<keyword evidence="2" id="KW-0547">Nucleotide-binding</keyword>
<feature type="domain" description="Disease resistance protein winged helix" evidence="6">
    <location>
        <begin position="428"/>
        <end position="500"/>
    </location>
</feature>
<feature type="domain" description="Disease resistance R13L4/SHOC-2-like LRR" evidence="7">
    <location>
        <begin position="549"/>
        <end position="699"/>
    </location>
</feature>
<organism evidence="8 9">
    <name type="scientific">Hibiscus sabdariffa</name>
    <name type="common">roselle</name>
    <dbReference type="NCBI Taxonomy" id="183260"/>
    <lineage>
        <taxon>Eukaryota</taxon>
        <taxon>Viridiplantae</taxon>
        <taxon>Streptophyta</taxon>
        <taxon>Embryophyta</taxon>
        <taxon>Tracheophyta</taxon>
        <taxon>Spermatophyta</taxon>
        <taxon>Magnoliopsida</taxon>
        <taxon>eudicotyledons</taxon>
        <taxon>Gunneridae</taxon>
        <taxon>Pentapetalae</taxon>
        <taxon>rosids</taxon>
        <taxon>malvids</taxon>
        <taxon>Malvales</taxon>
        <taxon>Malvaceae</taxon>
        <taxon>Malvoideae</taxon>
        <taxon>Hibiscus</taxon>
    </lineage>
</organism>
<keyword evidence="3" id="KW-0611">Plant defense</keyword>
<keyword evidence="9" id="KW-1185">Reference proteome</keyword>
<evidence type="ECO:0000259" key="5">
    <source>
        <dbReference type="Pfam" id="PF18052"/>
    </source>
</evidence>
<dbReference type="InterPro" id="IPR002182">
    <property type="entry name" value="NB-ARC"/>
</dbReference>
<dbReference type="InterPro" id="IPR032675">
    <property type="entry name" value="LRR_dom_sf"/>
</dbReference>
<dbReference type="Gene3D" id="3.80.10.10">
    <property type="entry name" value="Ribonuclease Inhibitor"/>
    <property type="match status" value="1"/>
</dbReference>
<dbReference type="CDD" id="cd14798">
    <property type="entry name" value="RX-CC_like"/>
    <property type="match status" value="1"/>
</dbReference>
<evidence type="ECO:0000259" key="6">
    <source>
        <dbReference type="Pfam" id="PF23559"/>
    </source>
</evidence>